<dbReference type="EMBL" id="JALNMH010000011">
    <property type="protein sequence ID" value="MCK7594755.1"/>
    <property type="molecule type" value="Genomic_DNA"/>
</dbReference>
<dbReference type="PANTHER" id="PTHR42877:SF4">
    <property type="entry name" value="FAD_NAD(P)-BINDING DOMAIN-CONTAINING PROTEIN-RELATED"/>
    <property type="match status" value="1"/>
</dbReference>
<dbReference type="Gene3D" id="3.50.50.60">
    <property type="entry name" value="FAD/NAD(P)-binding domain"/>
    <property type="match status" value="2"/>
</dbReference>
<reference evidence="1" key="1">
    <citation type="submission" date="2022-04" db="EMBL/GenBank/DDBJ databases">
        <title>Lysobacter sp. CAU 1642 isolated from sea sand.</title>
        <authorList>
            <person name="Kim W."/>
        </authorList>
    </citation>
    <scope>NUCLEOTIDE SEQUENCE</scope>
    <source>
        <strain evidence="1">CAU 1642</strain>
    </source>
</reference>
<comment type="caution">
    <text evidence="1">The sequence shown here is derived from an EMBL/GenBank/DDBJ whole genome shotgun (WGS) entry which is preliminary data.</text>
</comment>
<dbReference type="Proteomes" id="UP001431449">
    <property type="component" value="Unassembled WGS sequence"/>
</dbReference>
<organism evidence="1 2">
    <name type="scientific">Pseudomarimonas salicorniae</name>
    <dbReference type="NCBI Taxonomy" id="2933270"/>
    <lineage>
        <taxon>Bacteria</taxon>
        <taxon>Pseudomonadati</taxon>
        <taxon>Pseudomonadota</taxon>
        <taxon>Gammaproteobacteria</taxon>
        <taxon>Lysobacterales</taxon>
        <taxon>Lysobacteraceae</taxon>
        <taxon>Pseudomarimonas</taxon>
    </lineage>
</organism>
<dbReference type="PANTHER" id="PTHR42877">
    <property type="entry name" value="L-ORNITHINE N(5)-MONOOXYGENASE-RELATED"/>
    <property type="match status" value="1"/>
</dbReference>
<evidence type="ECO:0000313" key="2">
    <source>
        <dbReference type="Proteomes" id="UP001431449"/>
    </source>
</evidence>
<keyword evidence="2" id="KW-1185">Reference proteome</keyword>
<proteinExistence type="predicted"/>
<sequence length="493" mass="54518">MSASGDALDCLIVGAGFSGLAMARALQRQGGQRYLVLEKAELPGGTWRDNRYPGAACDVPSHLYSLSDAPNAHWTRLFPSQAEILGYLRELASPIEREGRLRYGERVKAAHWDAQEGLWQVRCASGAIFRSRDLVFGTGGLHHPAWPGLHGLDDFAGPLLHSARWDAGFNPAGKRIGVIGSGASAVQIIPELARDAAELHVAMRTPPWVLPRPDRRFPEWLQGRFAAWPWLRLAVRSSVFVLLEVLAHALIHPRTAFWARWLGNRLRRRQVADPALREALRPDYPVGCKRVLFSSDFYPALCAPNTTVHRGAIAAIDARGWRLADGQRVDLDAIVCATGFDPLRLREDIEITGRDGHCLSRDWADRPAAHLGIGVAGYPNLFFLLGPNTALGHNSVLFMIESQVRHIQALRALRAQRGAVAVEPKEEVQRAFLLGLDRRFSGTAWSAGCTSWYVDARGRNIALWVGPALAYRWRTRTPRPADYLFSDGPGESA</sequence>
<dbReference type="InterPro" id="IPR036188">
    <property type="entry name" value="FAD/NAD-bd_sf"/>
</dbReference>
<dbReference type="Pfam" id="PF13738">
    <property type="entry name" value="Pyr_redox_3"/>
    <property type="match status" value="1"/>
</dbReference>
<protein>
    <submittedName>
        <fullName evidence="1">NAD(P)/FAD-dependent oxidoreductase</fullName>
    </submittedName>
</protein>
<evidence type="ECO:0000313" key="1">
    <source>
        <dbReference type="EMBL" id="MCK7594755.1"/>
    </source>
</evidence>
<dbReference type="RefSeq" id="WP_248210374.1">
    <property type="nucleotide sequence ID" value="NZ_JALNMH010000011.1"/>
</dbReference>
<accession>A0ABT0GJM6</accession>
<name>A0ABT0GJM6_9GAMM</name>
<dbReference type="InterPro" id="IPR051209">
    <property type="entry name" value="FAD-bind_Monooxygenase_sf"/>
</dbReference>
<dbReference type="SUPFAM" id="SSF51905">
    <property type="entry name" value="FAD/NAD(P)-binding domain"/>
    <property type="match status" value="1"/>
</dbReference>
<gene>
    <name evidence="1" type="ORF">M0G41_13865</name>
</gene>